<proteinExistence type="predicted"/>
<evidence type="ECO:0000313" key="3">
    <source>
        <dbReference type="Proteomes" id="UP000291343"/>
    </source>
</evidence>
<feature type="region of interest" description="Disordered" evidence="1">
    <location>
        <begin position="306"/>
        <end position="330"/>
    </location>
</feature>
<feature type="compositionally biased region" description="Basic and acidic residues" evidence="1">
    <location>
        <begin position="598"/>
        <end position="614"/>
    </location>
</feature>
<feature type="region of interest" description="Disordered" evidence="1">
    <location>
        <begin position="555"/>
        <end position="660"/>
    </location>
</feature>
<dbReference type="SMR" id="A0A482XJ25"/>
<feature type="compositionally biased region" description="Low complexity" evidence="1">
    <location>
        <begin position="81"/>
        <end position="101"/>
    </location>
</feature>
<organism evidence="2 3">
    <name type="scientific">Laodelphax striatellus</name>
    <name type="common">Small brown planthopper</name>
    <name type="synonym">Delphax striatella</name>
    <dbReference type="NCBI Taxonomy" id="195883"/>
    <lineage>
        <taxon>Eukaryota</taxon>
        <taxon>Metazoa</taxon>
        <taxon>Ecdysozoa</taxon>
        <taxon>Arthropoda</taxon>
        <taxon>Hexapoda</taxon>
        <taxon>Insecta</taxon>
        <taxon>Pterygota</taxon>
        <taxon>Neoptera</taxon>
        <taxon>Paraneoptera</taxon>
        <taxon>Hemiptera</taxon>
        <taxon>Auchenorrhyncha</taxon>
        <taxon>Fulgoroidea</taxon>
        <taxon>Delphacidae</taxon>
        <taxon>Criomorphinae</taxon>
        <taxon>Laodelphax</taxon>
    </lineage>
</organism>
<dbReference type="OrthoDB" id="427071at2759"/>
<dbReference type="AlphaFoldDB" id="A0A482XJ25"/>
<keyword evidence="3" id="KW-1185">Reference proteome</keyword>
<evidence type="ECO:0000313" key="2">
    <source>
        <dbReference type="EMBL" id="RZF45520.1"/>
    </source>
</evidence>
<feature type="compositionally biased region" description="Basic and acidic residues" evidence="1">
    <location>
        <begin position="621"/>
        <end position="660"/>
    </location>
</feature>
<reference evidence="2 3" key="1">
    <citation type="journal article" date="2017" name="Gigascience">
        <title>Genome sequence of the small brown planthopper, Laodelphax striatellus.</title>
        <authorList>
            <person name="Zhu J."/>
            <person name="Jiang F."/>
            <person name="Wang X."/>
            <person name="Yang P."/>
            <person name="Bao Y."/>
            <person name="Zhao W."/>
            <person name="Wang W."/>
            <person name="Lu H."/>
            <person name="Wang Q."/>
            <person name="Cui N."/>
            <person name="Li J."/>
            <person name="Chen X."/>
            <person name="Luo L."/>
            <person name="Yu J."/>
            <person name="Kang L."/>
            <person name="Cui F."/>
        </authorList>
    </citation>
    <scope>NUCLEOTIDE SEQUENCE [LARGE SCALE GENOMIC DNA]</scope>
    <source>
        <strain evidence="2">Lst14</strain>
    </source>
</reference>
<protein>
    <submittedName>
        <fullName evidence="2">Uncharacterized protein</fullName>
    </submittedName>
</protein>
<dbReference type="EMBL" id="QKKF02008850">
    <property type="protein sequence ID" value="RZF45520.1"/>
    <property type="molecule type" value="Genomic_DNA"/>
</dbReference>
<feature type="compositionally biased region" description="Basic and acidic residues" evidence="1">
    <location>
        <begin position="759"/>
        <end position="771"/>
    </location>
</feature>
<dbReference type="InParanoid" id="A0A482XJ25"/>
<gene>
    <name evidence="2" type="ORF">LSTR_LSTR005722</name>
</gene>
<accession>A0A482XJ25</accession>
<name>A0A482XJ25_LAOST</name>
<feature type="compositionally biased region" description="Basic and acidic residues" evidence="1">
    <location>
        <begin position="555"/>
        <end position="590"/>
    </location>
</feature>
<evidence type="ECO:0000256" key="1">
    <source>
        <dbReference type="SAM" id="MobiDB-lite"/>
    </source>
</evidence>
<feature type="region of interest" description="Disordered" evidence="1">
    <location>
        <begin position="26"/>
        <end position="102"/>
    </location>
</feature>
<feature type="region of interest" description="Disordered" evidence="1">
    <location>
        <begin position="748"/>
        <end position="771"/>
    </location>
</feature>
<feature type="compositionally biased region" description="Basic and acidic residues" evidence="1">
    <location>
        <begin position="54"/>
        <end position="67"/>
    </location>
</feature>
<dbReference type="Proteomes" id="UP000291343">
    <property type="component" value="Unassembled WGS sequence"/>
</dbReference>
<sequence>MEPVRADQSDSDISDDWNVVEAKETFTASLSESESIEVIGSDDIDSAVSAEEGDCAREEESVGKKAENSPLRPLVTDEETSNANESVASSEEPPSRSESSTLTARPLVERGMELRSPLNSLSLHTPSNSTLLFISNQMFAFLMLLVAVSLSYTGGRGAFSTLVNLGSYPLMADDFTAEEYPSQSENIGECSKRLTQAEKKIENIRLAAQSLEDGTMSLPVFMDFIKDIGRPAYVKIKTKSHNEEVIDFASPGKKFQADKVPRAAEKRSNNFEENVDKFQDRGNARDKRVQYSRKFEGKVLKDSGKFGDGNSRQFEGRVLQGPGKLDGNSRKFDARGLQESGNGDSIEFDGNFAGKYLFNANVDELEYSVNFGWGNIGESSQFERQNLKEETIHLKNKIFYSNQSLVYRMSLVLKNSPQAELQQLGKALLNMTKHLAENNEKIAEMSVERDNKYIRSMLEKFSTISNKIDQQVSDFFKRMVEKFSKNVEKIGEQVRKLYCDGKVENCQKYVKENGGELRGERRFDKNGEQKLKNREKLDYGKNVGRVEIGDEKRIDENNGENYRGKKSEEKKEWKEKNNEKFAKNKRRELGDELSGGRNFDKGEKRKDSKEEEKFKNKKKEYKGDKKQKDYDENNKDLHERNRKNSEKYSKISDISLENRGENTVNEEFKLKKNFVEMKFEGVEDNSDKLENAYKRLENVGDKLGYKPSQINEDNSFDKTESTKRFLANEIEANLKQRENLNSDTIERFEQGDEGGDDQVVEKGGEGELKEGKERKEDLKLYENEKSEKIAYKQFTNDRIITDDFFYAVSKDSMKESYDDDLNKDINNVLKKDIDSSNFDFHDHDFELDFGEHDSRTSYTSREKLLKKGVFDKFTKKDIQKLKKQILRTTRQNVEKLFDSFVSSLMEDLGGNTKENFTKTVDKTSDSISDWFLLMGDKRSEIRKINSQSDWLFDRAYNRRKWHEKRGRGGREGEEEEGAEWMFRRALERQKCRENPNSWECRRYSMKNFRYNSRESFLRGKNVSPNS</sequence>
<comment type="caution">
    <text evidence="2">The sequence shown here is derived from an EMBL/GenBank/DDBJ whole genome shotgun (WGS) entry which is preliminary data.</text>
</comment>